<comment type="subcellular location">
    <subcellularLocation>
        <location evidence="1">Membrane</location>
    </subcellularLocation>
</comment>
<proteinExistence type="predicted"/>
<reference evidence="6" key="2">
    <citation type="journal article" date="2007" name="PLoS Biol.">
        <title>Survey sequencing and comparative analysis of the elephant shark (Callorhinchus milii) genome.</title>
        <authorList>
            <person name="Venkatesh B."/>
            <person name="Kirkness E.F."/>
            <person name="Loh Y.H."/>
            <person name="Halpern A.L."/>
            <person name="Lee A.P."/>
            <person name="Johnson J."/>
            <person name="Dandona N."/>
            <person name="Viswanathan L.D."/>
            <person name="Tay A."/>
            <person name="Venter J.C."/>
            <person name="Strausberg R.L."/>
            <person name="Brenner S."/>
        </authorList>
    </citation>
    <scope>NUCLEOTIDE SEQUENCE [LARGE SCALE GENOMIC DNA]</scope>
</reference>
<reference evidence="6" key="3">
    <citation type="journal article" date="2014" name="Nature">
        <title>Elephant shark genome provides unique insights into gnathostome evolution.</title>
        <authorList>
            <consortium name="International Elephant Shark Genome Sequencing Consortium"/>
            <person name="Venkatesh B."/>
            <person name="Lee A.P."/>
            <person name="Ravi V."/>
            <person name="Maurya A.K."/>
            <person name="Lian M.M."/>
            <person name="Swann J.B."/>
            <person name="Ohta Y."/>
            <person name="Flajnik M.F."/>
            <person name="Sutoh Y."/>
            <person name="Kasahara M."/>
            <person name="Hoon S."/>
            <person name="Gangu V."/>
            <person name="Roy S.W."/>
            <person name="Irimia M."/>
            <person name="Korzh V."/>
            <person name="Kondrychyn I."/>
            <person name="Lim Z.W."/>
            <person name="Tay B.H."/>
            <person name="Tohari S."/>
            <person name="Kong K.W."/>
            <person name="Ho S."/>
            <person name="Lorente-Galdos B."/>
            <person name="Quilez J."/>
            <person name="Marques-Bonet T."/>
            <person name="Raney B.J."/>
            <person name="Ingham P.W."/>
            <person name="Tay A."/>
            <person name="Hillier L.W."/>
            <person name="Minx P."/>
            <person name="Boehm T."/>
            <person name="Wilson R.K."/>
            <person name="Brenner S."/>
            <person name="Warren W.C."/>
        </authorList>
    </citation>
    <scope>NUCLEOTIDE SEQUENCE [LARGE SCALE GENOMIC DNA]</scope>
</reference>
<accession>A0A4W3H416</accession>
<dbReference type="Proteomes" id="UP000314986">
    <property type="component" value="Unassembled WGS sequence"/>
</dbReference>
<organism evidence="5 6">
    <name type="scientific">Callorhinchus milii</name>
    <name type="common">Ghost shark</name>
    <dbReference type="NCBI Taxonomy" id="7868"/>
    <lineage>
        <taxon>Eukaryota</taxon>
        <taxon>Metazoa</taxon>
        <taxon>Chordata</taxon>
        <taxon>Craniata</taxon>
        <taxon>Vertebrata</taxon>
        <taxon>Chondrichthyes</taxon>
        <taxon>Holocephali</taxon>
        <taxon>Chimaeriformes</taxon>
        <taxon>Callorhinchidae</taxon>
        <taxon>Callorhinchus</taxon>
    </lineage>
</organism>
<feature type="transmembrane region" description="Helical" evidence="4">
    <location>
        <begin position="77"/>
        <end position="100"/>
    </location>
</feature>
<dbReference type="GO" id="GO:0016020">
    <property type="term" value="C:membrane"/>
    <property type="evidence" value="ECO:0007669"/>
    <property type="project" value="UniProtKB-SubCell"/>
</dbReference>
<protein>
    <submittedName>
        <fullName evidence="5">Protocadherin-8-like</fullName>
    </submittedName>
</protein>
<dbReference type="Gene3D" id="2.60.40.60">
    <property type="entry name" value="Cadherins"/>
    <property type="match status" value="1"/>
</dbReference>
<dbReference type="STRING" id="7868.ENSCMIP00000009907"/>
<keyword evidence="4" id="KW-1133">Transmembrane helix</keyword>
<keyword evidence="4" id="KW-0812">Transmembrane</keyword>
<feature type="region of interest" description="Disordered" evidence="3">
    <location>
        <begin position="214"/>
        <end position="244"/>
    </location>
</feature>
<dbReference type="GeneTree" id="ENSGT00940000155219"/>
<dbReference type="CDD" id="cd11304">
    <property type="entry name" value="Cadherin_repeat"/>
    <property type="match status" value="1"/>
</dbReference>
<evidence type="ECO:0000256" key="1">
    <source>
        <dbReference type="ARBA" id="ARBA00004370"/>
    </source>
</evidence>
<dbReference type="AlphaFoldDB" id="A0A4W3H416"/>
<dbReference type="Ensembl" id="ENSCMIT00000010172.1">
    <property type="protein sequence ID" value="ENSCMIP00000009907.1"/>
    <property type="gene ID" value="ENSCMIG00000005223.1"/>
</dbReference>
<reference evidence="5" key="5">
    <citation type="submission" date="2025-09" db="UniProtKB">
        <authorList>
            <consortium name="Ensembl"/>
        </authorList>
    </citation>
    <scope>IDENTIFICATION</scope>
</reference>
<feature type="compositionally biased region" description="Basic and acidic residues" evidence="3">
    <location>
        <begin position="215"/>
        <end position="236"/>
    </location>
</feature>
<keyword evidence="6" id="KW-1185">Reference proteome</keyword>
<evidence type="ECO:0000256" key="4">
    <source>
        <dbReference type="SAM" id="Phobius"/>
    </source>
</evidence>
<gene>
    <name evidence="5" type="primary">si:ch211-199f5.1</name>
</gene>
<evidence type="ECO:0000256" key="2">
    <source>
        <dbReference type="ARBA" id="ARBA00023136"/>
    </source>
</evidence>
<name>A0A4W3H416_CALMI</name>
<keyword evidence="2 4" id="KW-0472">Membrane</keyword>
<dbReference type="GO" id="GO:0005509">
    <property type="term" value="F:calcium ion binding"/>
    <property type="evidence" value="ECO:0007669"/>
    <property type="project" value="InterPro"/>
</dbReference>
<evidence type="ECO:0000313" key="5">
    <source>
        <dbReference type="Ensembl" id="ENSCMIP00000009907.1"/>
    </source>
</evidence>
<sequence>LFTANSVTGEIFLNRLLSKDRPPALKIIVAVHDNGRPSLSSTVTVSFVVRPPAPPGSQELVIRSSAQTQRPWDLSSIIITVLAGSCTLLLVAIVAIATTCNKSKEPKLKRARGQDISQLERGRRPECGLIPSHKGGKFQAVDVQQYSSAASLCGLNAGDSGGSPNSEHGSSQLCRFVVDKLRGTDPELFPPVSGFGHQALHPVTIWKGKSFTLNKSEHTNHPQDRFSGKDSGKGDSDFNDSDSDISGIGLSKKGALSQRHNGLWSCTSECKVLGHSDRCWSPSTGGSNTYSSTTASQHLNTFGKSTSLPRDPLRKDTYYQALLPKTAGLQSVYQKVSSKETETVTSIIVPLYQTVGLKGQTS</sequence>
<dbReference type="SUPFAM" id="SSF49313">
    <property type="entry name" value="Cadherin-like"/>
    <property type="match status" value="1"/>
</dbReference>
<dbReference type="InterPro" id="IPR015919">
    <property type="entry name" value="Cadherin-like_sf"/>
</dbReference>
<dbReference type="InParanoid" id="A0A4W3H416"/>
<evidence type="ECO:0000313" key="6">
    <source>
        <dbReference type="Proteomes" id="UP000314986"/>
    </source>
</evidence>
<reference evidence="5" key="4">
    <citation type="submission" date="2025-08" db="UniProtKB">
        <authorList>
            <consortium name="Ensembl"/>
        </authorList>
    </citation>
    <scope>IDENTIFICATION</scope>
</reference>
<reference evidence="6" key="1">
    <citation type="journal article" date="2006" name="Science">
        <title>Ancient noncoding elements conserved in the human genome.</title>
        <authorList>
            <person name="Venkatesh B."/>
            <person name="Kirkness E.F."/>
            <person name="Loh Y.H."/>
            <person name="Halpern A.L."/>
            <person name="Lee A.P."/>
            <person name="Johnson J."/>
            <person name="Dandona N."/>
            <person name="Viswanathan L.D."/>
            <person name="Tay A."/>
            <person name="Venter J.C."/>
            <person name="Strausberg R.L."/>
            <person name="Brenner S."/>
        </authorList>
    </citation>
    <scope>NUCLEOTIDE SEQUENCE [LARGE SCALE GENOMIC DNA]</scope>
</reference>
<evidence type="ECO:0000256" key="3">
    <source>
        <dbReference type="SAM" id="MobiDB-lite"/>
    </source>
</evidence>